<feature type="transmembrane region" description="Helical" evidence="4">
    <location>
        <begin position="12"/>
        <end position="37"/>
    </location>
</feature>
<evidence type="ECO:0000313" key="6">
    <source>
        <dbReference type="Proteomes" id="UP001596101"/>
    </source>
</evidence>
<proteinExistence type="inferred from homology"/>
<reference evidence="6" key="1">
    <citation type="journal article" date="2019" name="Int. J. Syst. Evol. Microbiol.">
        <title>The Global Catalogue of Microorganisms (GCM) 10K type strain sequencing project: providing services to taxonomists for standard genome sequencing and annotation.</title>
        <authorList>
            <consortium name="The Broad Institute Genomics Platform"/>
            <consortium name="The Broad Institute Genome Sequencing Center for Infectious Disease"/>
            <person name="Wu L."/>
            <person name="Ma J."/>
        </authorList>
    </citation>
    <scope>NUCLEOTIDE SEQUENCE [LARGE SCALE GENOMIC DNA]</scope>
    <source>
        <strain evidence="6">CCUG 43111</strain>
    </source>
</reference>
<keyword evidence="2" id="KW-0488">Methylation</keyword>
<dbReference type="InterPro" id="IPR001082">
    <property type="entry name" value="Pilin"/>
</dbReference>
<dbReference type="EMBL" id="JBHSMR010000013">
    <property type="protein sequence ID" value="MFC5480383.1"/>
    <property type="molecule type" value="Genomic_DNA"/>
</dbReference>
<gene>
    <name evidence="5" type="ORF">ACFPQ5_19455</name>
</gene>
<keyword evidence="4" id="KW-0812">Transmembrane</keyword>
<keyword evidence="4" id="KW-1133">Transmembrane helix</keyword>
<organism evidence="5 6">
    <name type="scientific">Massilia suwonensis</name>
    <dbReference type="NCBI Taxonomy" id="648895"/>
    <lineage>
        <taxon>Bacteria</taxon>
        <taxon>Pseudomonadati</taxon>
        <taxon>Pseudomonadota</taxon>
        <taxon>Betaproteobacteria</taxon>
        <taxon>Burkholderiales</taxon>
        <taxon>Oxalobacteraceae</taxon>
        <taxon>Telluria group</taxon>
        <taxon>Massilia</taxon>
    </lineage>
</organism>
<dbReference type="Pfam" id="PF00114">
    <property type="entry name" value="Pilin"/>
    <property type="match status" value="1"/>
</dbReference>
<comment type="similarity">
    <text evidence="1 3">Belongs to the N-Me-Phe pilin family.</text>
</comment>
<dbReference type="Gene3D" id="3.30.700.10">
    <property type="entry name" value="Glycoprotein, Type 4 Pilin"/>
    <property type="match status" value="1"/>
</dbReference>
<dbReference type="PANTHER" id="PTHR30093:SF34">
    <property type="entry name" value="PREPILIN PEPTIDASE-DEPENDENT PROTEIN D"/>
    <property type="match status" value="1"/>
</dbReference>
<dbReference type="SUPFAM" id="SSF54523">
    <property type="entry name" value="Pili subunits"/>
    <property type="match status" value="1"/>
</dbReference>
<dbReference type="InterPro" id="IPR012902">
    <property type="entry name" value="N_methyl_site"/>
</dbReference>
<accession>A0ABW0MU43</accession>
<evidence type="ECO:0000256" key="4">
    <source>
        <dbReference type="SAM" id="Phobius"/>
    </source>
</evidence>
<evidence type="ECO:0000313" key="5">
    <source>
        <dbReference type="EMBL" id="MFC5480383.1"/>
    </source>
</evidence>
<keyword evidence="4" id="KW-0472">Membrane</keyword>
<sequence length="151" mass="15520">MTRTNLVRKKEAGFTLVELMIVVAIIGILVTIAIPAYQDYMAKSKFGVALAEVAAGKVGVDTRLNDGETVAGPQDIGLAAADKPTANCKFGAAANTEAASLTCQIVAGPASVKDQTITLTRDKDSGVWSCSAPTVPQKQIGPEAVCKGKAG</sequence>
<keyword evidence="3" id="KW-0281">Fimbrium</keyword>
<name>A0ABW0MU43_9BURK</name>
<dbReference type="PROSITE" id="PS00409">
    <property type="entry name" value="PROKAR_NTER_METHYL"/>
    <property type="match status" value="1"/>
</dbReference>
<dbReference type="Proteomes" id="UP001596101">
    <property type="component" value="Unassembled WGS sequence"/>
</dbReference>
<evidence type="ECO:0000256" key="3">
    <source>
        <dbReference type="RuleBase" id="RU000389"/>
    </source>
</evidence>
<dbReference type="NCBIfam" id="TIGR02532">
    <property type="entry name" value="IV_pilin_GFxxxE"/>
    <property type="match status" value="1"/>
</dbReference>
<keyword evidence="6" id="KW-1185">Reference proteome</keyword>
<comment type="caution">
    <text evidence="5">The sequence shown here is derived from an EMBL/GenBank/DDBJ whole genome shotgun (WGS) entry which is preliminary data.</text>
</comment>
<evidence type="ECO:0000256" key="1">
    <source>
        <dbReference type="ARBA" id="ARBA00005233"/>
    </source>
</evidence>
<dbReference type="RefSeq" id="WP_379759603.1">
    <property type="nucleotide sequence ID" value="NZ_JBHSMR010000013.1"/>
</dbReference>
<protein>
    <submittedName>
        <fullName evidence="5">Pilin</fullName>
    </submittedName>
</protein>
<evidence type="ECO:0000256" key="2">
    <source>
        <dbReference type="ARBA" id="ARBA00022481"/>
    </source>
</evidence>
<dbReference type="InterPro" id="IPR045584">
    <property type="entry name" value="Pilin-like"/>
</dbReference>
<dbReference type="Pfam" id="PF07963">
    <property type="entry name" value="N_methyl"/>
    <property type="match status" value="1"/>
</dbReference>
<dbReference type="PANTHER" id="PTHR30093">
    <property type="entry name" value="GENERAL SECRETION PATHWAY PROTEIN G"/>
    <property type="match status" value="1"/>
</dbReference>